<evidence type="ECO:0000313" key="7">
    <source>
        <dbReference type="Proteomes" id="UP000013827"/>
    </source>
</evidence>
<feature type="binding site" evidence="5">
    <location>
        <position position="399"/>
    </location>
    <ligand>
        <name>Mg(2+)</name>
        <dbReference type="ChEBI" id="CHEBI:18420"/>
    </ligand>
</feature>
<dbReference type="HAMAP" id="MF_00020">
    <property type="entry name" value="Acetate_kinase"/>
    <property type="match status" value="1"/>
</dbReference>
<evidence type="ECO:0000313" key="6">
    <source>
        <dbReference type="EnsemblProtists" id="EOD09054"/>
    </source>
</evidence>
<comment type="similarity">
    <text evidence="5">Belongs to the acetokinase family.</text>
</comment>
<dbReference type="KEGG" id="ehx:EMIHUDRAFT_67997"/>
<reference evidence="7" key="1">
    <citation type="journal article" date="2013" name="Nature">
        <title>Pan genome of the phytoplankton Emiliania underpins its global distribution.</title>
        <authorList>
            <person name="Read B.A."/>
            <person name="Kegel J."/>
            <person name="Klute M.J."/>
            <person name="Kuo A."/>
            <person name="Lefebvre S.C."/>
            <person name="Maumus F."/>
            <person name="Mayer C."/>
            <person name="Miller J."/>
            <person name="Monier A."/>
            <person name="Salamov A."/>
            <person name="Young J."/>
            <person name="Aguilar M."/>
            <person name="Claverie J.M."/>
            <person name="Frickenhaus S."/>
            <person name="Gonzalez K."/>
            <person name="Herman E.K."/>
            <person name="Lin Y.C."/>
            <person name="Napier J."/>
            <person name="Ogata H."/>
            <person name="Sarno A.F."/>
            <person name="Shmutz J."/>
            <person name="Schroeder D."/>
            <person name="de Vargas C."/>
            <person name="Verret F."/>
            <person name="von Dassow P."/>
            <person name="Valentin K."/>
            <person name="Van de Peer Y."/>
            <person name="Wheeler G."/>
            <person name="Dacks J.B."/>
            <person name="Delwiche C.F."/>
            <person name="Dyhrman S.T."/>
            <person name="Glockner G."/>
            <person name="John U."/>
            <person name="Richards T."/>
            <person name="Worden A.Z."/>
            <person name="Zhang X."/>
            <person name="Grigoriev I.V."/>
            <person name="Allen A.E."/>
            <person name="Bidle K."/>
            <person name="Borodovsky M."/>
            <person name="Bowler C."/>
            <person name="Brownlee C."/>
            <person name="Cock J.M."/>
            <person name="Elias M."/>
            <person name="Gladyshev V.N."/>
            <person name="Groth M."/>
            <person name="Guda C."/>
            <person name="Hadaegh A."/>
            <person name="Iglesias-Rodriguez M.D."/>
            <person name="Jenkins J."/>
            <person name="Jones B.M."/>
            <person name="Lawson T."/>
            <person name="Leese F."/>
            <person name="Lindquist E."/>
            <person name="Lobanov A."/>
            <person name="Lomsadze A."/>
            <person name="Malik S.B."/>
            <person name="Marsh M.E."/>
            <person name="Mackinder L."/>
            <person name="Mock T."/>
            <person name="Mueller-Roeber B."/>
            <person name="Pagarete A."/>
            <person name="Parker M."/>
            <person name="Probert I."/>
            <person name="Quesneville H."/>
            <person name="Raines C."/>
            <person name="Rensing S.A."/>
            <person name="Riano-Pachon D.M."/>
            <person name="Richier S."/>
            <person name="Rokitta S."/>
            <person name="Shiraiwa Y."/>
            <person name="Soanes D.M."/>
            <person name="van der Giezen M."/>
            <person name="Wahlund T.M."/>
            <person name="Williams B."/>
            <person name="Wilson W."/>
            <person name="Wolfe G."/>
            <person name="Wurch L.L."/>
        </authorList>
    </citation>
    <scope>NUCLEOTIDE SEQUENCE</scope>
</reference>
<feature type="binding site" evidence="5">
    <location>
        <position position="109"/>
    </location>
    <ligand>
        <name>substrate</name>
    </ligand>
</feature>
<feature type="site" description="Transition state stabilizer" evidence="5">
    <location>
        <position position="258"/>
    </location>
</feature>
<keyword evidence="5" id="KW-0460">Magnesium</keyword>
<comment type="cofactor">
    <cofactor evidence="5">
        <name>Mg(2+)</name>
        <dbReference type="ChEBI" id="CHEBI:18420"/>
    </cofactor>
</comment>
<dbReference type="PROSITE" id="PS01075">
    <property type="entry name" value="ACETATE_KINASE_1"/>
    <property type="match status" value="1"/>
</dbReference>
<organism evidence="6 7">
    <name type="scientific">Emiliania huxleyi (strain CCMP1516)</name>
    <dbReference type="NCBI Taxonomy" id="280463"/>
    <lineage>
        <taxon>Eukaryota</taxon>
        <taxon>Haptista</taxon>
        <taxon>Haptophyta</taxon>
        <taxon>Prymnesiophyceae</taxon>
        <taxon>Isochrysidales</taxon>
        <taxon>Noelaerhabdaceae</taxon>
        <taxon>Emiliania</taxon>
    </lineage>
</organism>
<dbReference type="EnsemblProtists" id="EOD09054">
    <property type="protein sequence ID" value="EOD09054"/>
    <property type="gene ID" value="EMIHUDRAFT_67997"/>
</dbReference>
<feature type="binding site" evidence="5">
    <location>
        <begin position="348"/>
        <end position="352"/>
    </location>
    <ligand>
        <name>ATP</name>
        <dbReference type="ChEBI" id="CHEBI:30616"/>
    </ligand>
</feature>
<dbReference type="HOGENOM" id="CLU_020352_0_1_1"/>
<comment type="pathway">
    <text evidence="5">Metabolic intermediate biosynthesis; acetyl-CoA biosynthesis; acetyl-CoA from acetate: step 1/2.</text>
</comment>
<dbReference type="EC" id="2.7.2.1" evidence="5"/>
<accession>A0A0D3ICR9</accession>
<dbReference type="SUPFAM" id="SSF53067">
    <property type="entry name" value="Actin-like ATPase domain"/>
    <property type="match status" value="2"/>
</dbReference>
<feature type="active site" description="Proton donor/acceptor" evidence="5">
    <location>
        <position position="165"/>
    </location>
</feature>
<dbReference type="PANTHER" id="PTHR21060:SF15">
    <property type="entry name" value="ACETATE KINASE-RELATED"/>
    <property type="match status" value="1"/>
</dbReference>
<dbReference type="InterPro" id="IPR043129">
    <property type="entry name" value="ATPase_NBD"/>
</dbReference>
<feature type="binding site" evidence="5">
    <location>
        <position position="26"/>
    </location>
    <ligand>
        <name>Mg(2+)</name>
        <dbReference type="ChEBI" id="CHEBI:18420"/>
    </ligand>
</feature>
<keyword evidence="1 5" id="KW-0808">Transferase</keyword>
<reference evidence="6" key="2">
    <citation type="submission" date="2024-10" db="UniProtKB">
        <authorList>
            <consortium name="EnsemblProtists"/>
        </authorList>
    </citation>
    <scope>IDENTIFICATION</scope>
</reference>
<dbReference type="GeneID" id="17255197"/>
<protein>
    <recommendedName>
        <fullName evidence="5">Probable acetate kinase</fullName>
        <ecNumber evidence="5">2.7.2.1</ecNumber>
    </recommendedName>
    <alternativeName>
        <fullName evidence="5">Acetokinase</fullName>
    </alternativeName>
</protein>
<dbReference type="InterPro" id="IPR004372">
    <property type="entry name" value="Ac/propionate_kinase"/>
</dbReference>
<dbReference type="GO" id="GO:0006083">
    <property type="term" value="P:acetate metabolic process"/>
    <property type="evidence" value="ECO:0007669"/>
    <property type="project" value="TreeGrafter"/>
</dbReference>
<evidence type="ECO:0000256" key="3">
    <source>
        <dbReference type="ARBA" id="ARBA00022777"/>
    </source>
</evidence>
<dbReference type="GO" id="GO:0005524">
    <property type="term" value="F:ATP binding"/>
    <property type="evidence" value="ECO:0007669"/>
    <property type="project" value="UniProtKB-KW"/>
</dbReference>
<dbReference type="CDD" id="cd24010">
    <property type="entry name" value="ASKHA_NBD_AcK_PK"/>
    <property type="match status" value="1"/>
</dbReference>
<evidence type="ECO:0000256" key="1">
    <source>
        <dbReference type="ARBA" id="ARBA00022679"/>
    </source>
</evidence>
<comment type="catalytic activity">
    <reaction evidence="5">
        <text>acetate + ATP = acetyl phosphate + ADP</text>
        <dbReference type="Rhea" id="RHEA:11352"/>
        <dbReference type="ChEBI" id="CHEBI:22191"/>
        <dbReference type="ChEBI" id="CHEBI:30089"/>
        <dbReference type="ChEBI" id="CHEBI:30616"/>
        <dbReference type="ChEBI" id="CHEBI:456216"/>
        <dbReference type="EC" id="2.7.2.1"/>
    </reaction>
</comment>
<evidence type="ECO:0000256" key="4">
    <source>
        <dbReference type="ARBA" id="ARBA00022840"/>
    </source>
</evidence>
<name>A0A0D3ICR9_EMIH1</name>
<keyword evidence="7" id="KW-1185">Reference proteome</keyword>
<keyword evidence="4 5" id="KW-0067">ATP-binding</keyword>
<dbReference type="RefSeq" id="XP_005761483.1">
    <property type="nucleotide sequence ID" value="XM_005761426.1"/>
</dbReference>
<keyword evidence="3 5" id="KW-0418">Kinase</keyword>
<sequence length="404" mass="42662">MIIRTAGLRLAARGSRLLSTRALVLNAGSSSLKYGLFELGAETKAVCSGLVERVGSAGSSITHKLGDKKTVLEVDLPDHGVALENVVSILTEAGGPIGSVDEIAVVGHRVVHGGPTLTKPAVVDAAVEAEIERCVPLAPLHNPANLLGIQFARKIFPTDHVAIFDTAFHSTMPPDSYMYALPKSLYEEHAVRRYGFHGARHCCRAPKTAELLGKPEDSLNLVMCHLGNGASMAVSKGGVCIDTTMGLTPLEGLVMGTRSGDVDAGVIHFLSNHLGYSSDKIDKLLNKESGLLGLCGSSDWRNVCEEADKGNESAALARALSIQRIRKYLGAYLVKLDGKCDAVVFTGGIGENDANLRESVCAGLSKFGIDIDSTKNKVGMSEVQSSFASVKTLVVPTNEELSIA</sequence>
<keyword evidence="2 5" id="KW-0547">Nucleotide-binding</keyword>
<proteinExistence type="inferred from homology"/>
<dbReference type="OMA" id="HKYVSQR"/>
<dbReference type="PRINTS" id="PR00471">
    <property type="entry name" value="ACETATEKNASE"/>
</dbReference>
<feature type="binding site" evidence="5">
    <location>
        <begin position="299"/>
        <end position="301"/>
    </location>
    <ligand>
        <name>ATP</name>
        <dbReference type="ChEBI" id="CHEBI:30616"/>
    </ligand>
</feature>
<dbReference type="AlphaFoldDB" id="A0A0D3ICR9"/>
<evidence type="ECO:0000256" key="2">
    <source>
        <dbReference type="ARBA" id="ARBA00022741"/>
    </source>
</evidence>
<dbReference type="InterPro" id="IPR023865">
    <property type="entry name" value="Aliphatic_acid_kinase_CS"/>
</dbReference>
<evidence type="ECO:0000256" key="5">
    <source>
        <dbReference type="HAMAP-Rule" id="MF_03131"/>
    </source>
</evidence>
<dbReference type="PIRSF" id="PIRSF000722">
    <property type="entry name" value="Acetate_prop_kin"/>
    <property type="match status" value="1"/>
</dbReference>
<dbReference type="NCBIfam" id="TIGR00016">
    <property type="entry name" value="ackA"/>
    <property type="match status" value="1"/>
</dbReference>
<feature type="binding site" evidence="5">
    <location>
        <position position="33"/>
    </location>
    <ligand>
        <name>ATP</name>
        <dbReference type="ChEBI" id="CHEBI:30616"/>
    </ligand>
</feature>
<dbReference type="PANTHER" id="PTHR21060">
    <property type="entry name" value="ACETATE KINASE"/>
    <property type="match status" value="1"/>
</dbReference>
<feature type="binding site" evidence="5">
    <location>
        <begin position="225"/>
        <end position="229"/>
    </location>
    <ligand>
        <name>ATP</name>
        <dbReference type="ChEBI" id="CHEBI:30616"/>
    </ligand>
</feature>
<dbReference type="InterPro" id="IPR000890">
    <property type="entry name" value="Aliphatic_acid_kin_short-chain"/>
</dbReference>
<feature type="site" description="Transition state stabilizer" evidence="5">
    <location>
        <position position="197"/>
    </location>
</feature>
<dbReference type="GO" id="GO:0008776">
    <property type="term" value="F:acetate kinase activity"/>
    <property type="evidence" value="ECO:0007669"/>
    <property type="project" value="UniProtKB-UniRule"/>
</dbReference>
<dbReference type="GO" id="GO:0000287">
    <property type="term" value="F:magnesium ion binding"/>
    <property type="evidence" value="ECO:0007669"/>
    <property type="project" value="UniProtKB-UniRule"/>
</dbReference>
<dbReference type="eggNOG" id="ENOG502QSJJ">
    <property type="taxonomic scope" value="Eukaryota"/>
</dbReference>
<dbReference type="PROSITE" id="PS01076">
    <property type="entry name" value="ACETATE_KINASE_2"/>
    <property type="match status" value="1"/>
</dbReference>
<dbReference type="GO" id="GO:0006085">
    <property type="term" value="P:acetyl-CoA biosynthetic process"/>
    <property type="evidence" value="ECO:0007669"/>
    <property type="project" value="UniProtKB-UniRule"/>
</dbReference>
<keyword evidence="5" id="KW-0479">Metal-binding</keyword>
<dbReference type="Gene3D" id="3.30.420.40">
    <property type="match status" value="2"/>
</dbReference>
<dbReference type="Proteomes" id="UP000013827">
    <property type="component" value="Unassembled WGS sequence"/>
</dbReference>
<dbReference type="PaxDb" id="2903-EOD09054"/>
<dbReference type="Pfam" id="PF00871">
    <property type="entry name" value="Acetate_kinase"/>
    <property type="match status" value="1"/>
</dbReference>